<reference evidence="2" key="1">
    <citation type="submission" date="2020-12" db="EMBL/GenBank/DDBJ databases">
        <authorList>
            <person name="Iha C."/>
        </authorList>
    </citation>
    <scope>NUCLEOTIDE SEQUENCE</scope>
</reference>
<dbReference type="Pfam" id="PF00583">
    <property type="entry name" value="Acetyltransf_1"/>
    <property type="match status" value="1"/>
</dbReference>
<dbReference type="Proteomes" id="UP000708148">
    <property type="component" value="Unassembled WGS sequence"/>
</dbReference>
<dbReference type="Gene3D" id="3.40.630.30">
    <property type="match status" value="1"/>
</dbReference>
<evidence type="ECO:0000313" key="2">
    <source>
        <dbReference type="EMBL" id="CAD7700444.1"/>
    </source>
</evidence>
<dbReference type="AlphaFoldDB" id="A0A8S1IYN3"/>
<dbReference type="EMBL" id="CAJHUC010001267">
    <property type="protein sequence ID" value="CAD7700444.1"/>
    <property type="molecule type" value="Genomic_DNA"/>
</dbReference>
<protein>
    <recommendedName>
        <fullName evidence="1">N-acetyltransferase domain-containing protein</fullName>
    </recommendedName>
</protein>
<dbReference type="OrthoDB" id="41532at2759"/>
<dbReference type="PANTHER" id="PTHR47876">
    <property type="entry name" value="OS08G0260000 PROTEIN"/>
    <property type="match status" value="1"/>
</dbReference>
<proteinExistence type="predicted"/>
<gene>
    <name evidence="2" type="ORF">OSTQU699_LOCUS5803</name>
</gene>
<dbReference type="CDD" id="cd04301">
    <property type="entry name" value="NAT_SF"/>
    <property type="match status" value="1"/>
</dbReference>
<dbReference type="PANTHER" id="PTHR47876:SF2">
    <property type="entry name" value="GCN5-RELATED N-ACETYLTRANSFERASE 7, CHLOROPLASTIC"/>
    <property type="match status" value="1"/>
</dbReference>
<feature type="domain" description="N-acetyltransferase" evidence="1">
    <location>
        <begin position="1"/>
        <end position="134"/>
    </location>
</feature>
<comment type="caution">
    <text evidence="2">The sequence shown here is derived from an EMBL/GenBank/DDBJ whole genome shotgun (WGS) entry which is preliminary data.</text>
</comment>
<dbReference type="InterPro" id="IPR016181">
    <property type="entry name" value="Acyl_CoA_acyltransferase"/>
</dbReference>
<keyword evidence="3" id="KW-1185">Reference proteome</keyword>
<dbReference type="PROSITE" id="PS51186">
    <property type="entry name" value="GNAT"/>
    <property type="match status" value="1"/>
</dbReference>
<dbReference type="GO" id="GO:0016747">
    <property type="term" value="F:acyltransferase activity, transferring groups other than amino-acyl groups"/>
    <property type="evidence" value="ECO:0007669"/>
    <property type="project" value="InterPro"/>
</dbReference>
<accession>A0A8S1IYN3</accession>
<evidence type="ECO:0000313" key="3">
    <source>
        <dbReference type="Proteomes" id="UP000708148"/>
    </source>
</evidence>
<dbReference type="SUPFAM" id="SSF55729">
    <property type="entry name" value="Acyl-CoA N-acyltransferases (Nat)"/>
    <property type="match status" value="1"/>
</dbReference>
<dbReference type="InterPro" id="IPR000182">
    <property type="entry name" value="GNAT_dom"/>
</dbReference>
<evidence type="ECO:0000259" key="1">
    <source>
        <dbReference type="PROSITE" id="PS51186"/>
    </source>
</evidence>
<sequence length="135" mass="14378">MIDLSCKLPAEGSNPAELVVGSLDVMVGTHLPEEHLIGRLPEGPDGQHRAYLANVSTVPAARRRGVASQLIQAAESQAVAQGVKYMYAHVVADNYPALALYMNAAGYTAEQEELPGIAKTCGRPQRILVKKDLSA</sequence>
<name>A0A8S1IYN3_9CHLO</name>
<organism evidence="2 3">
    <name type="scientific">Ostreobium quekettii</name>
    <dbReference type="NCBI Taxonomy" id="121088"/>
    <lineage>
        <taxon>Eukaryota</taxon>
        <taxon>Viridiplantae</taxon>
        <taxon>Chlorophyta</taxon>
        <taxon>core chlorophytes</taxon>
        <taxon>Ulvophyceae</taxon>
        <taxon>TCBD clade</taxon>
        <taxon>Bryopsidales</taxon>
        <taxon>Ostreobineae</taxon>
        <taxon>Ostreobiaceae</taxon>
        <taxon>Ostreobium</taxon>
    </lineage>
</organism>